<reference evidence="1" key="1">
    <citation type="submission" date="2022-07" db="EMBL/GenBank/DDBJ databases">
        <title>Phylogenomic reconstructions and comparative analyses of Kickxellomycotina fungi.</title>
        <authorList>
            <person name="Reynolds N.K."/>
            <person name="Stajich J.E."/>
            <person name="Barry K."/>
            <person name="Grigoriev I.V."/>
            <person name="Crous P."/>
            <person name="Smith M.E."/>
        </authorList>
    </citation>
    <scope>NUCLEOTIDE SEQUENCE</scope>
    <source>
        <strain evidence="1">NRRL 5244</strain>
    </source>
</reference>
<dbReference type="Proteomes" id="UP001150603">
    <property type="component" value="Unassembled WGS sequence"/>
</dbReference>
<gene>
    <name evidence="1" type="ORF">FBU59_005132</name>
</gene>
<comment type="caution">
    <text evidence="1">The sequence shown here is derived from an EMBL/GenBank/DDBJ whole genome shotgun (WGS) entry which is preliminary data.</text>
</comment>
<accession>A0ACC1J3J4</accession>
<organism evidence="1 2">
    <name type="scientific">Linderina macrospora</name>
    <dbReference type="NCBI Taxonomy" id="4868"/>
    <lineage>
        <taxon>Eukaryota</taxon>
        <taxon>Fungi</taxon>
        <taxon>Fungi incertae sedis</taxon>
        <taxon>Zoopagomycota</taxon>
        <taxon>Kickxellomycotina</taxon>
        <taxon>Kickxellomycetes</taxon>
        <taxon>Kickxellales</taxon>
        <taxon>Kickxellaceae</taxon>
        <taxon>Linderina</taxon>
    </lineage>
</organism>
<name>A0ACC1J3J4_9FUNG</name>
<dbReference type="EMBL" id="JANBPW010003966">
    <property type="protein sequence ID" value="KAJ1936201.1"/>
    <property type="molecule type" value="Genomic_DNA"/>
</dbReference>
<sequence length="441" mass="51370">TTQDILRMPTTTADPSIPYRRVDAAYCAQKFTKPPRNVMMLTRDFIHDSLYNPSYGYFSKQALIFSPLTPYQFGEFRDSADLLKTIGRQYEEIERELDDVRNIPKQLWHTPTEILKPWYGYSVANHIVKQYKRDIEAGKHSEPLTVFEMGGGNGTLMVNILDYIRDTEPEIYASMEYNLIEISSKLVRYQLSQQTRNRKVPHTNVNIINKSVFEWDEVVDKHCYFVAMEVIDNFAHDVVRYDFDTAEPYQAMVRVYDDGEFEECYEKITDPLIRDYLDVRASLANPAYKTPAIPSSTYRTLRNWLPLPPNLTKAEFIPTQAFQFCRILSKFFPHHRLVLSDFFTLPDTVPNAVDAPVVQTRFSGVMVPCETYLVQPGWFDIFFPTNFELLSRMYDAVRGGESMVCTQKQFARENADLDKTRTRSGENPMLDFYENNKFLLS</sequence>
<proteinExistence type="predicted"/>
<keyword evidence="2" id="KW-1185">Reference proteome</keyword>
<evidence type="ECO:0000313" key="1">
    <source>
        <dbReference type="EMBL" id="KAJ1936201.1"/>
    </source>
</evidence>
<evidence type="ECO:0000313" key="2">
    <source>
        <dbReference type="Proteomes" id="UP001150603"/>
    </source>
</evidence>
<feature type="non-terminal residue" evidence="1">
    <location>
        <position position="1"/>
    </location>
</feature>
<protein>
    <submittedName>
        <fullName evidence="1">Uncharacterized protein</fullName>
    </submittedName>
</protein>